<comment type="caution">
    <text evidence="2">The sequence shown here is derived from an EMBL/GenBank/DDBJ whole genome shotgun (WGS) entry which is preliminary data.</text>
</comment>
<feature type="domain" description="Retrotransposon gag" evidence="1">
    <location>
        <begin position="140"/>
        <end position="235"/>
    </location>
</feature>
<proteinExistence type="predicted"/>
<dbReference type="EMBL" id="CAJGYO010000002">
    <property type="protein sequence ID" value="CAD6210560.1"/>
    <property type="molecule type" value="Genomic_DNA"/>
</dbReference>
<dbReference type="Pfam" id="PF03732">
    <property type="entry name" value="Retrotrans_gag"/>
    <property type="match status" value="1"/>
</dbReference>
<dbReference type="PANTHER" id="PTHR33223">
    <property type="entry name" value="CCHC-TYPE DOMAIN-CONTAINING PROTEIN"/>
    <property type="match status" value="1"/>
</dbReference>
<dbReference type="PANTHER" id="PTHR33223:SF11">
    <property type="entry name" value="ELEMENT PROTEIN, PUTATIVE-RELATED"/>
    <property type="match status" value="1"/>
</dbReference>
<keyword evidence="3" id="KW-1185">Reference proteome</keyword>
<name>A0A811MIX2_9POAL</name>
<dbReference type="Proteomes" id="UP000604825">
    <property type="component" value="Unassembled WGS sequence"/>
</dbReference>
<evidence type="ECO:0000313" key="3">
    <source>
        <dbReference type="Proteomes" id="UP000604825"/>
    </source>
</evidence>
<gene>
    <name evidence="2" type="ORF">NCGR_LOCUS6627</name>
</gene>
<dbReference type="AlphaFoldDB" id="A0A811MIX2"/>
<accession>A0A811MIX2</accession>
<sequence length="254" mass="28480">MGEHDLVFRLGYNGNGGISSGNHSFLPRGGQLSTYPHNGEAGSSNANDEARNIGDILLFVENSRSESQENQNSFMEAIINRLAPGGLAQPVVGVSLGQFLQTQPPSFSKAVDPLEAHDWLLEIEKKLETVGCSDEEKVRYAAHQLKGLAGAWWSNFKHNHAENEPVTWAVFKQAFTLAFVPNGKVSIKKRGFRNLSQGNKRLGEYVHQFTELSRYAPDDVNTEEKKVEKFMEGLHPFLRMHLRPMFLRRRFGVA</sequence>
<protein>
    <recommendedName>
        <fullName evidence="1">Retrotransposon gag domain-containing protein</fullName>
    </recommendedName>
</protein>
<organism evidence="2 3">
    <name type="scientific">Miscanthus lutarioriparius</name>
    <dbReference type="NCBI Taxonomy" id="422564"/>
    <lineage>
        <taxon>Eukaryota</taxon>
        <taxon>Viridiplantae</taxon>
        <taxon>Streptophyta</taxon>
        <taxon>Embryophyta</taxon>
        <taxon>Tracheophyta</taxon>
        <taxon>Spermatophyta</taxon>
        <taxon>Magnoliopsida</taxon>
        <taxon>Liliopsida</taxon>
        <taxon>Poales</taxon>
        <taxon>Poaceae</taxon>
        <taxon>PACMAD clade</taxon>
        <taxon>Panicoideae</taxon>
        <taxon>Andropogonodae</taxon>
        <taxon>Andropogoneae</taxon>
        <taxon>Saccharinae</taxon>
        <taxon>Miscanthus</taxon>
    </lineage>
</organism>
<reference evidence="2" key="1">
    <citation type="submission" date="2020-10" db="EMBL/GenBank/DDBJ databases">
        <authorList>
            <person name="Han B."/>
            <person name="Lu T."/>
            <person name="Zhao Q."/>
            <person name="Huang X."/>
            <person name="Zhao Y."/>
        </authorList>
    </citation>
    <scope>NUCLEOTIDE SEQUENCE</scope>
</reference>
<evidence type="ECO:0000313" key="2">
    <source>
        <dbReference type="EMBL" id="CAD6210560.1"/>
    </source>
</evidence>
<dbReference type="InterPro" id="IPR005162">
    <property type="entry name" value="Retrotrans_gag_dom"/>
</dbReference>
<evidence type="ECO:0000259" key="1">
    <source>
        <dbReference type="Pfam" id="PF03732"/>
    </source>
</evidence>
<dbReference type="OrthoDB" id="786614at2759"/>